<organism evidence="1 2">
    <name type="scientific">Leucocoprinus birnbaumii</name>
    <dbReference type="NCBI Taxonomy" id="56174"/>
    <lineage>
        <taxon>Eukaryota</taxon>
        <taxon>Fungi</taxon>
        <taxon>Dikarya</taxon>
        <taxon>Basidiomycota</taxon>
        <taxon>Agaricomycotina</taxon>
        <taxon>Agaricomycetes</taxon>
        <taxon>Agaricomycetidae</taxon>
        <taxon>Agaricales</taxon>
        <taxon>Agaricineae</taxon>
        <taxon>Agaricaceae</taxon>
        <taxon>Leucocoprinus</taxon>
    </lineage>
</organism>
<proteinExistence type="predicted"/>
<reference evidence="1" key="1">
    <citation type="submission" date="2022-07" db="EMBL/GenBank/DDBJ databases">
        <title>Genome Sequence of Leucocoprinus birnbaumii.</title>
        <authorList>
            <person name="Buettner E."/>
        </authorList>
    </citation>
    <scope>NUCLEOTIDE SEQUENCE</scope>
    <source>
        <strain evidence="1">VT141</strain>
    </source>
</reference>
<dbReference type="Proteomes" id="UP001213000">
    <property type="component" value="Unassembled WGS sequence"/>
</dbReference>
<sequence length="216" mass="23388">MKDLLGLRPTAPTISQYIVSLAEAAKASESIAPDIKSYSDAVYFNYYSLGTSLVFVPNDGYKPKTGLKLGELQQDKLLLDSIDIYNVPKSETKNADKTKSSRSVLSFTAFPTFPISLPITANLKDKDGKPVERPSQLDVTLETSGKDFVGAFGEPDRKGGGAGPSSGSINIWCEWSKDGLMVEFGGVQAKGPQAWDTGKDAVWKVITLFRPGTKRD</sequence>
<evidence type="ECO:0000313" key="2">
    <source>
        <dbReference type="Proteomes" id="UP001213000"/>
    </source>
</evidence>
<dbReference type="EMBL" id="JANIEX010000289">
    <property type="protein sequence ID" value="KAJ3569419.1"/>
    <property type="molecule type" value="Genomic_DNA"/>
</dbReference>
<comment type="caution">
    <text evidence="1">The sequence shown here is derived from an EMBL/GenBank/DDBJ whole genome shotgun (WGS) entry which is preliminary data.</text>
</comment>
<name>A0AAD5YS88_9AGAR</name>
<protein>
    <submittedName>
        <fullName evidence="1">Uncharacterized protein</fullName>
    </submittedName>
</protein>
<accession>A0AAD5YS88</accession>
<evidence type="ECO:0000313" key="1">
    <source>
        <dbReference type="EMBL" id="KAJ3569419.1"/>
    </source>
</evidence>
<gene>
    <name evidence="1" type="ORF">NP233_g5058</name>
</gene>
<dbReference type="AlphaFoldDB" id="A0AAD5YS88"/>
<keyword evidence="2" id="KW-1185">Reference proteome</keyword>